<dbReference type="KEGG" id="nfi:NFIA_033660"/>
<keyword evidence="3" id="KW-1185">Reference proteome</keyword>
<reference evidence="3" key="1">
    <citation type="journal article" date="2008" name="PLoS Genet.">
        <title>Genomic islands in the pathogenic filamentous fungus Aspergillus fumigatus.</title>
        <authorList>
            <person name="Fedorova N.D."/>
            <person name="Khaldi N."/>
            <person name="Joardar V.S."/>
            <person name="Maiti R."/>
            <person name="Amedeo P."/>
            <person name="Anderson M.J."/>
            <person name="Crabtree J."/>
            <person name="Silva J.C."/>
            <person name="Badger J.H."/>
            <person name="Albarraq A."/>
            <person name="Angiuoli S."/>
            <person name="Bussey H."/>
            <person name="Bowyer P."/>
            <person name="Cotty P.J."/>
            <person name="Dyer P.S."/>
            <person name="Egan A."/>
            <person name="Galens K."/>
            <person name="Fraser-Liggett C.M."/>
            <person name="Haas B.J."/>
            <person name="Inman J.M."/>
            <person name="Kent R."/>
            <person name="Lemieux S."/>
            <person name="Malavazi I."/>
            <person name="Orvis J."/>
            <person name="Roemer T."/>
            <person name="Ronning C.M."/>
            <person name="Sundaram J.P."/>
            <person name="Sutton G."/>
            <person name="Turner G."/>
            <person name="Venter J.C."/>
            <person name="White O.R."/>
            <person name="Whitty B.R."/>
            <person name="Youngman P."/>
            <person name="Wolfe K.H."/>
            <person name="Goldman G.H."/>
            <person name="Wortman J.R."/>
            <person name="Jiang B."/>
            <person name="Denning D.W."/>
            <person name="Nierman W.C."/>
        </authorList>
    </citation>
    <scope>NUCLEOTIDE SEQUENCE [LARGE SCALE GENOMIC DNA]</scope>
    <source>
        <strain evidence="3">ATCC 1020 / DSM 3700 / CBS 544.65 / FGSC A1164 / JCM 1740 / NRRL 181 / WB 181</strain>
    </source>
</reference>
<dbReference type="OrthoDB" id="4746367at2759"/>
<dbReference type="AlphaFoldDB" id="A1CYI0"/>
<feature type="region of interest" description="Disordered" evidence="1">
    <location>
        <begin position="165"/>
        <end position="203"/>
    </location>
</feature>
<accession>A1CYI0</accession>
<dbReference type="GeneID" id="4592269"/>
<gene>
    <name evidence="2" type="ORF">NFIA_033660</name>
</gene>
<dbReference type="Proteomes" id="UP000006702">
    <property type="component" value="Unassembled WGS sequence"/>
</dbReference>
<feature type="compositionally biased region" description="Low complexity" evidence="1">
    <location>
        <begin position="171"/>
        <end position="203"/>
    </location>
</feature>
<dbReference type="RefSeq" id="XP_001265697.1">
    <property type="nucleotide sequence ID" value="XM_001265696.1"/>
</dbReference>
<proteinExistence type="predicted"/>
<dbReference type="HOGENOM" id="CLU_719788_0_0_1"/>
<evidence type="ECO:0000256" key="1">
    <source>
        <dbReference type="SAM" id="MobiDB-lite"/>
    </source>
</evidence>
<evidence type="ECO:0000313" key="3">
    <source>
        <dbReference type="Proteomes" id="UP000006702"/>
    </source>
</evidence>
<protein>
    <submittedName>
        <fullName evidence="2">Uncharacterized protein</fullName>
    </submittedName>
</protein>
<dbReference type="EMBL" id="DS027686">
    <property type="protein sequence ID" value="EAW23800.1"/>
    <property type="molecule type" value="Genomic_DNA"/>
</dbReference>
<dbReference type="VEuPathDB" id="FungiDB:NFIA_033660"/>
<name>A1CYI0_NEOFI</name>
<evidence type="ECO:0000313" key="2">
    <source>
        <dbReference type="EMBL" id="EAW23800.1"/>
    </source>
</evidence>
<organism evidence="2 3">
    <name type="scientific">Neosartorya fischeri (strain ATCC 1020 / DSM 3700 / CBS 544.65 / FGSC A1164 / JCM 1740 / NRRL 181 / WB 181)</name>
    <name type="common">Aspergillus fischerianus</name>
    <dbReference type="NCBI Taxonomy" id="331117"/>
    <lineage>
        <taxon>Eukaryota</taxon>
        <taxon>Fungi</taxon>
        <taxon>Dikarya</taxon>
        <taxon>Ascomycota</taxon>
        <taxon>Pezizomycotina</taxon>
        <taxon>Eurotiomycetes</taxon>
        <taxon>Eurotiomycetidae</taxon>
        <taxon>Eurotiales</taxon>
        <taxon>Aspergillaceae</taxon>
        <taxon>Aspergillus</taxon>
        <taxon>Aspergillus subgen. Fumigati</taxon>
    </lineage>
</organism>
<sequence>MFFAWSSILSEEEWDEILRLQPVTPRYDEFGDSEECTARTATNYWVSCSGTSCSTTRTAKFTGCSVTNSATTTGQYCPTGVTIDPNDDQGANGYGPISTSIVTTSIPEIAIVRGEPYTVTGGSINLNGAVIKIPNIGGSEQVCTTIDNVPMVIIPNYSGTMAVPVLPTAKPTSGPDPGSGSDPGSGDTPSSTSTTSTTAPIPTSADGCALMGGIQGVCRNKCDPATGNPVGGTWEEGDAWCWLKDGDIGAFCNTEKDCPSKLECQPSDWRRGGCLKPPVVSGGCALMNGIQGVCWSKCDPKTSEPVKEEWNKGDPWCWLKEDDIGTFCKDAKDCPVDLKCQPSSWARGGCSVNTPLSTRDLLVSDNGTSRAIAGPHGVRLDLYF</sequence>